<protein>
    <submittedName>
        <fullName evidence="2">Uncharacterized protein</fullName>
    </submittedName>
</protein>
<sequence length="43" mass="4357">MSSPVCLPAPGFGTLPHSRDRRRTAALTGAATARIAAVPHTGS</sequence>
<evidence type="ECO:0000313" key="3">
    <source>
        <dbReference type="Proteomes" id="UP000579647"/>
    </source>
</evidence>
<comment type="caution">
    <text evidence="2">The sequence shown here is derived from an EMBL/GenBank/DDBJ whole genome shotgun (WGS) entry which is preliminary data.</text>
</comment>
<proteinExistence type="predicted"/>
<evidence type="ECO:0000313" key="2">
    <source>
        <dbReference type="EMBL" id="MBB5493364.1"/>
    </source>
</evidence>
<dbReference type="AlphaFoldDB" id="A0A840WB30"/>
<gene>
    <name evidence="2" type="ORF">HNR07_004501</name>
</gene>
<name>A0A840WB30_9ACTN</name>
<accession>A0A840WB30</accession>
<feature type="region of interest" description="Disordered" evidence="1">
    <location>
        <begin position="1"/>
        <end position="23"/>
    </location>
</feature>
<keyword evidence="3" id="KW-1185">Reference proteome</keyword>
<dbReference type="RefSeq" id="WP_281387131.1">
    <property type="nucleotide sequence ID" value="NZ_BAAAKM010000111.1"/>
</dbReference>
<dbReference type="EMBL" id="JACHDO010000001">
    <property type="protein sequence ID" value="MBB5493364.1"/>
    <property type="molecule type" value="Genomic_DNA"/>
</dbReference>
<dbReference type="Proteomes" id="UP000579647">
    <property type="component" value="Unassembled WGS sequence"/>
</dbReference>
<evidence type="ECO:0000256" key="1">
    <source>
        <dbReference type="SAM" id="MobiDB-lite"/>
    </source>
</evidence>
<reference evidence="2 3" key="1">
    <citation type="submission" date="2020-08" db="EMBL/GenBank/DDBJ databases">
        <title>Sequencing the genomes of 1000 actinobacteria strains.</title>
        <authorList>
            <person name="Klenk H.-P."/>
        </authorList>
    </citation>
    <scope>NUCLEOTIDE SEQUENCE [LARGE SCALE GENOMIC DNA]</scope>
    <source>
        <strain evidence="2 3">DSM 44598</strain>
    </source>
</reference>
<organism evidence="2 3">
    <name type="scientific">Nocardiopsis metallicus</name>
    <dbReference type="NCBI Taxonomy" id="179819"/>
    <lineage>
        <taxon>Bacteria</taxon>
        <taxon>Bacillati</taxon>
        <taxon>Actinomycetota</taxon>
        <taxon>Actinomycetes</taxon>
        <taxon>Streptosporangiales</taxon>
        <taxon>Nocardiopsidaceae</taxon>
        <taxon>Nocardiopsis</taxon>
    </lineage>
</organism>